<dbReference type="PANTHER" id="PTHR28047:SF5">
    <property type="entry name" value="PROTEIN DCG1"/>
    <property type="match status" value="1"/>
</dbReference>
<dbReference type="InterPro" id="IPR015942">
    <property type="entry name" value="Asp/Glu/hydantoin_racemase"/>
</dbReference>
<dbReference type="AlphaFoldDB" id="A0A537L571"/>
<accession>A0A537L571</accession>
<proteinExistence type="inferred from homology"/>
<evidence type="ECO:0000313" key="2">
    <source>
        <dbReference type="EMBL" id="TMJ03159.1"/>
    </source>
</evidence>
<dbReference type="Gene3D" id="3.40.50.12500">
    <property type="match status" value="1"/>
</dbReference>
<evidence type="ECO:0000313" key="3">
    <source>
        <dbReference type="Proteomes" id="UP000319353"/>
    </source>
</evidence>
<evidence type="ECO:0008006" key="4">
    <source>
        <dbReference type="Google" id="ProtNLM"/>
    </source>
</evidence>
<dbReference type="InterPro" id="IPR053714">
    <property type="entry name" value="Iso_Racemase_Enz_sf"/>
</dbReference>
<dbReference type="PANTHER" id="PTHR28047">
    <property type="entry name" value="PROTEIN DCG1"/>
    <property type="match status" value="1"/>
</dbReference>
<dbReference type="Proteomes" id="UP000319353">
    <property type="component" value="Unassembled WGS sequence"/>
</dbReference>
<sequence>MKVLYILPGSLSRTELGTREVDRRRAVLQRLAAPGTEVDIVDVPEGPSSIESAYEEYLSIPGTLVHVQEAARAGYAGAIIGCFGDPGLDAARELVEMPVVGPAEASMLMACTLGHRFSVISVLESVLPSLRHLAHRVGVSEKLASVRAVDIPVLELAKNRERSISRMIDLGRRAVAEDGADTLALGCMSMGFLEAHQTIAAEVGVPVVNPVYAALKMLEALVGAGLAHSKRAYPVPPKLAPYQRVESRVP</sequence>
<dbReference type="GO" id="GO:0047661">
    <property type="term" value="F:amino-acid racemase activity"/>
    <property type="evidence" value="ECO:0007669"/>
    <property type="project" value="InterPro"/>
</dbReference>
<organism evidence="2 3">
    <name type="scientific">Candidatus Segetimicrobium genomatis</name>
    <dbReference type="NCBI Taxonomy" id="2569760"/>
    <lineage>
        <taxon>Bacteria</taxon>
        <taxon>Bacillati</taxon>
        <taxon>Candidatus Sysuimicrobiota</taxon>
        <taxon>Candidatus Sysuimicrobiia</taxon>
        <taxon>Candidatus Sysuimicrobiales</taxon>
        <taxon>Candidatus Segetimicrobiaceae</taxon>
        <taxon>Candidatus Segetimicrobium</taxon>
    </lineage>
</organism>
<comment type="caution">
    <text evidence="2">The sequence shown here is derived from an EMBL/GenBank/DDBJ whole genome shotgun (WGS) entry which is preliminary data.</text>
</comment>
<dbReference type="Pfam" id="PF01177">
    <property type="entry name" value="Asp_Glu_race"/>
    <property type="match status" value="1"/>
</dbReference>
<comment type="similarity">
    <text evidence="1">Belongs to the HyuE racemase family.</text>
</comment>
<reference evidence="2 3" key="1">
    <citation type="journal article" date="2019" name="Nat. Microbiol.">
        <title>Mediterranean grassland soil C-N compound turnover is dependent on rainfall and depth, and is mediated by genomically divergent microorganisms.</title>
        <authorList>
            <person name="Diamond S."/>
            <person name="Andeer P.F."/>
            <person name="Li Z."/>
            <person name="Crits-Christoph A."/>
            <person name="Burstein D."/>
            <person name="Anantharaman K."/>
            <person name="Lane K.R."/>
            <person name="Thomas B.C."/>
            <person name="Pan C."/>
            <person name="Northen T.R."/>
            <person name="Banfield J.F."/>
        </authorList>
    </citation>
    <scope>NUCLEOTIDE SEQUENCE [LARGE SCALE GENOMIC DNA]</scope>
    <source>
        <strain evidence="2">NP_4</strain>
    </source>
</reference>
<dbReference type="EMBL" id="VBAL01000062">
    <property type="protein sequence ID" value="TMJ03159.1"/>
    <property type="molecule type" value="Genomic_DNA"/>
</dbReference>
<evidence type="ECO:0000256" key="1">
    <source>
        <dbReference type="ARBA" id="ARBA00038414"/>
    </source>
</evidence>
<name>A0A537L571_9BACT</name>
<gene>
    <name evidence="2" type="ORF">E6H01_05430</name>
</gene>
<protein>
    <recommendedName>
        <fullName evidence="4">Hydrogenase expression protein HupH</fullName>
    </recommendedName>
</protein>
<dbReference type="InterPro" id="IPR052186">
    <property type="entry name" value="Hydantoin_racemase-like"/>
</dbReference>